<dbReference type="Proteomes" id="UP000001917">
    <property type="component" value="Chromosome"/>
</dbReference>
<dbReference type="InterPro" id="IPR012337">
    <property type="entry name" value="RNaseH-like_sf"/>
</dbReference>
<protein>
    <recommendedName>
        <fullName evidence="5">Glycine zipper domain-containing protein</fullName>
    </recommendedName>
</protein>
<gene>
    <name evidence="3" type="ordered locus">Aaci_1536</name>
</gene>
<evidence type="ECO:0000259" key="1">
    <source>
        <dbReference type="Pfam" id="PF13488"/>
    </source>
</evidence>
<reference evidence="3 4" key="2">
    <citation type="journal article" date="2010" name="Stand. Genomic Sci.">
        <title>Complete genome sequence of Alicyclobacillus acidocaldarius type strain (104-IA).</title>
        <authorList>
            <person name="Mavromatis K."/>
            <person name="Sikorski J."/>
            <person name="Lapidus A."/>
            <person name="Glavina Del Rio T."/>
            <person name="Copeland A."/>
            <person name="Tice H."/>
            <person name="Cheng J.F."/>
            <person name="Lucas S."/>
            <person name="Chen F."/>
            <person name="Nolan M."/>
            <person name="Bruce D."/>
            <person name="Goodwin L."/>
            <person name="Pitluck S."/>
            <person name="Ivanova N."/>
            <person name="Ovchinnikova G."/>
            <person name="Pati A."/>
            <person name="Chen A."/>
            <person name="Palaniappan K."/>
            <person name="Land M."/>
            <person name="Hauser L."/>
            <person name="Chang Y.J."/>
            <person name="Jeffries C.D."/>
            <person name="Chain P."/>
            <person name="Meincke L."/>
            <person name="Sims D."/>
            <person name="Chertkov O."/>
            <person name="Han C."/>
            <person name="Brettin T."/>
            <person name="Detter J.C."/>
            <person name="Wahrenburg C."/>
            <person name="Rohde M."/>
            <person name="Pukall R."/>
            <person name="Goker M."/>
            <person name="Bristow J."/>
            <person name="Eisen J.A."/>
            <person name="Markowitz V."/>
            <person name="Hugenholtz P."/>
            <person name="Klenk H.P."/>
            <person name="Kyrpides N.C."/>
        </authorList>
    </citation>
    <scope>NUCLEOTIDE SEQUENCE [LARGE SCALE GENOMIC DNA]</scope>
    <source>
        <strain evidence="4">ATCC 27009 / DSM 446 / BCRC 14685 / JCM 5260 / KCTC 1825 / NBRC 15652 / NCIMB 11725 / NRRL B-14509 / 104-IA</strain>
    </source>
</reference>
<evidence type="ECO:0000259" key="2">
    <source>
        <dbReference type="Pfam" id="PF13546"/>
    </source>
</evidence>
<feature type="domain" description="Transposase IS701-like DDE" evidence="2">
    <location>
        <begin position="53"/>
        <end position="139"/>
    </location>
</feature>
<evidence type="ECO:0008006" key="5">
    <source>
        <dbReference type="Google" id="ProtNLM"/>
    </source>
</evidence>
<dbReference type="Pfam" id="PF13488">
    <property type="entry name" value="Gly-zipper_Omp"/>
    <property type="match status" value="1"/>
</dbReference>
<dbReference type="Pfam" id="PF13546">
    <property type="entry name" value="DDE_5"/>
    <property type="match status" value="1"/>
</dbReference>
<dbReference type="SUPFAM" id="SSF53098">
    <property type="entry name" value="Ribonuclease H-like"/>
    <property type="match status" value="1"/>
</dbReference>
<proteinExistence type="predicted"/>
<accession>C8WWT0</accession>
<name>C8WWT0_ALIAD</name>
<dbReference type="EMBL" id="CP001727">
    <property type="protein sequence ID" value="ACV58552.1"/>
    <property type="molecule type" value="Genomic_DNA"/>
</dbReference>
<dbReference type="InterPro" id="IPR038721">
    <property type="entry name" value="IS701-like_DDE_dom"/>
</dbReference>
<dbReference type="eggNOG" id="COG3385">
    <property type="taxonomic scope" value="Bacteria"/>
</dbReference>
<evidence type="ECO:0000313" key="3">
    <source>
        <dbReference type="EMBL" id="ACV58552.1"/>
    </source>
</evidence>
<dbReference type="KEGG" id="aac:Aaci_1536"/>
<dbReference type="HOGENOM" id="CLU_896134_0_0_9"/>
<organism evidence="3 4">
    <name type="scientific">Alicyclobacillus acidocaldarius subsp. acidocaldarius (strain ATCC 27009 / DSM 446 / BCRC 14685 / JCM 5260 / KCTC 1825 / NBRC 15652 / NCIMB 11725 / NRRL B-14509 / 104-IA)</name>
    <name type="common">Bacillus acidocaldarius</name>
    <dbReference type="NCBI Taxonomy" id="521098"/>
    <lineage>
        <taxon>Bacteria</taxon>
        <taxon>Bacillati</taxon>
        <taxon>Bacillota</taxon>
        <taxon>Bacilli</taxon>
        <taxon>Bacillales</taxon>
        <taxon>Alicyclobacillaceae</taxon>
        <taxon>Alicyclobacillus</taxon>
    </lineage>
</organism>
<reference evidence="4" key="1">
    <citation type="submission" date="2009-09" db="EMBL/GenBank/DDBJ databases">
        <title>The complete chromosome of Alicyclobacillus acidocaldarius subsp. acidocaldarius DSM 446.</title>
        <authorList>
            <consortium name="US DOE Joint Genome Institute (JGI-PGF)"/>
            <person name="Lucas S."/>
            <person name="Copeland A."/>
            <person name="Lapidus A."/>
            <person name="Glavina del Rio T."/>
            <person name="Dalin E."/>
            <person name="Tice H."/>
            <person name="Bruce D."/>
            <person name="Goodwin L."/>
            <person name="Pitluck S."/>
            <person name="Kyrpides N."/>
            <person name="Mavromatis K."/>
            <person name="Ivanova N."/>
            <person name="Ovchinnikova G."/>
            <person name="Chertkov O."/>
            <person name="Sims D."/>
            <person name="Brettin T."/>
            <person name="Detter J.C."/>
            <person name="Han C."/>
            <person name="Larimer F."/>
            <person name="Land M."/>
            <person name="Hauser L."/>
            <person name="Markowitz V."/>
            <person name="Cheng J.-F."/>
            <person name="Hugenholtz P."/>
            <person name="Woyke T."/>
            <person name="Wu D."/>
            <person name="Pukall R."/>
            <person name="Klenk H.-P."/>
            <person name="Eisen J.A."/>
        </authorList>
    </citation>
    <scope>NUCLEOTIDE SEQUENCE [LARGE SCALE GENOMIC DNA]</scope>
    <source>
        <strain evidence="4">ATCC 27009 / DSM 446 / BCRC 14685 / JCM 5260 / KCTC 1825 / NBRC 15652 / NCIMB 11725 / NRRL B-14509 / 104-IA</strain>
    </source>
</reference>
<feature type="domain" description="Glycine zipper" evidence="1">
    <location>
        <begin position="215"/>
        <end position="255"/>
    </location>
</feature>
<dbReference type="AlphaFoldDB" id="C8WWT0"/>
<dbReference type="STRING" id="521098.Aaci_1536"/>
<evidence type="ECO:0000313" key="4">
    <source>
        <dbReference type="Proteomes" id="UP000001917"/>
    </source>
</evidence>
<dbReference type="InterPro" id="IPR039567">
    <property type="entry name" value="Gly-zipper"/>
</dbReference>
<keyword evidence="4" id="KW-1185">Reference proteome</keyword>
<sequence length="310" mass="35128">MVRDSQHPDQLQSMVTAFFMEYHIGKLLRQSNITKQAGIPVLEVFRLLFALVFHQRSLKRVLEQLAMNQFGKDTVYRFLNSPRHNWRRFLLLLSSAVVRRTARLTSEDRADVFIVDDSLFSRSRSKKVELLAKVYDHVLRSNLLTEQPASIPSGDYYFDGMVYSPAGVNRPYAHPDKGYYGISPYVTWHRVGNQDLHCQIDYYDSQSILEAPAWAVGSGVGALVGGMVTDGNLTGSVIGAIIGGALGAYYGAQVERLADENGCIWFTIDNNPPIVNLGTWWAPEWYMDVRYIELGPWATTNFYYYLGGVY</sequence>